<feature type="region of interest" description="Disordered" evidence="3">
    <location>
        <begin position="1"/>
        <end position="137"/>
    </location>
</feature>
<sequence length="574" mass="67475">MPRDERSEKRSSRDRSRDRNRRSSRRRSESPDRERHRRHKDKCSSTKSSKHKRKDANGSEDEPAHVHKLTESSLNDDSGLSKKFVWKKKVEQDKARGLSREERERAERERRQEAERELENLRKRREQREVEKLQREEEMKRVRREQEQEKLGDWERREEEFHLNQAKKRAEIRIRDHRPKPVDVMAMNLRLANEPLGDEEIAEIASVRLDSDEAPDQMVHMLSTRECEELVHDAEMYLSLETNARNVEFWENLLVVCSAHLRQMSTGAQPSGNAVGSDVRGIISGKSLSELLDLETDVQTKLSGKDGAVDVDYWEHVRAELDVEKSRVTLVEMHRDIVERRGERLRQARLRASSRGASGSHGEAESGGYGRNSDVERRKREKFEELQRRILSGASQPSGSGRSPATADIASSADDRISRELYEAELRRGHDPSEAIFSVEAAISSKSYAWQDKHRPRKPRYFNRVHTGYEWNKYNRTHYDKDNPPPKVVQGYKFNIFYPDLIDKSVAPTYRVENDPADEETVVLRFTAGPPYEDIAFRIVKREWEYNRRMGFRNTFDRGVLQLHFRFKRHFYRR</sequence>
<evidence type="ECO:0000259" key="4">
    <source>
        <dbReference type="Pfam" id="PF09732"/>
    </source>
</evidence>
<dbReference type="Pfam" id="PF10312">
    <property type="entry name" value="Cactin_mid"/>
    <property type="match status" value="1"/>
</dbReference>
<feature type="compositionally biased region" description="Polar residues" evidence="3">
    <location>
        <begin position="393"/>
        <end position="403"/>
    </location>
</feature>
<comment type="caution">
    <text evidence="6">The sequence shown here is derived from an EMBL/GenBank/DDBJ whole genome shotgun (WGS) entry which is preliminary data.</text>
</comment>
<dbReference type="Proteomes" id="UP001149813">
    <property type="component" value="Unassembled WGS sequence"/>
</dbReference>
<dbReference type="GO" id="GO:0045292">
    <property type="term" value="P:mRNA cis splicing, via spliceosome"/>
    <property type="evidence" value="ECO:0007669"/>
    <property type="project" value="TreeGrafter"/>
</dbReference>
<dbReference type="GO" id="GO:0005737">
    <property type="term" value="C:cytoplasm"/>
    <property type="evidence" value="ECO:0007669"/>
    <property type="project" value="TreeGrafter"/>
</dbReference>
<feature type="region of interest" description="Disordered" evidence="3">
    <location>
        <begin position="349"/>
        <end position="414"/>
    </location>
</feature>
<dbReference type="EMBL" id="JANBOJ010000005">
    <property type="protein sequence ID" value="KAJ1725422.1"/>
    <property type="molecule type" value="Genomic_DNA"/>
</dbReference>
<evidence type="ECO:0000313" key="7">
    <source>
        <dbReference type="Proteomes" id="UP001149813"/>
    </source>
</evidence>
<feature type="compositionally biased region" description="Basic and acidic residues" evidence="3">
    <location>
        <begin position="88"/>
        <end position="137"/>
    </location>
</feature>
<dbReference type="PANTHER" id="PTHR21737:SF4">
    <property type="entry name" value="SPLICING FACTOR CACTIN"/>
    <property type="match status" value="1"/>
</dbReference>
<dbReference type="AlphaFoldDB" id="A0A9W7Y6G7"/>
<feature type="compositionally biased region" description="Basic and acidic residues" evidence="3">
    <location>
        <begin position="1"/>
        <end position="17"/>
    </location>
</feature>
<reference evidence="6" key="1">
    <citation type="submission" date="2022-07" db="EMBL/GenBank/DDBJ databases">
        <title>Phylogenomic reconstructions and comparative analyses of Kickxellomycotina fungi.</title>
        <authorList>
            <person name="Reynolds N.K."/>
            <person name="Stajich J.E."/>
            <person name="Barry K."/>
            <person name="Grigoriev I.V."/>
            <person name="Crous P."/>
            <person name="Smith M.E."/>
        </authorList>
    </citation>
    <scope>NUCLEOTIDE SEQUENCE</scope>
    <source>
        <strain evidence="6">NBRC 32514</strain>
    </source>
</reference>
<feature type="compositionally biased region" description="Basic and acidic residues" evidence="3">
    <location>
        <begin position="373"/>
        <end position="388"/>
    </location>
</feature>
<dbReference type="SMART" id="SM01050">
    <property type="entry name" value="CactinC_cactus"/>
    <property type="match status" value="1"/>
</dbReference>
<keyword evidence="7" id="KW-1185">Reference proteome</keyword>
<dbReference type="PANTHER" id="PTHR21737">
    <property type="entry name" value="POLYGLUTAMINE BINDING PROTEIN 1/MARVEL MEMBRANE-ASSOCIATING DOMAIN CONTAINING 3"/>
    <property type="match status" value="1"/>
</dbReference>
<dbReference type="InterPro" id="IPR019134">
    <property type="entry name" value="Cactin_C"/>
</dbReference>
<dbReference type="InterPro" id="IPR018816">
    <property type="entry name" value="Cactin_central"/>
</dbReference>
<accession>A0A9W7Y6G7</accession>
<feature type="domain" description="Splicing factor Cactin C-terminal" evidence="4">
    <location>
        <begin position="450"/>
        <end position="574"/>
    </location>
</feature>
<organism evidence="6 7">
    <name type="scientific">Coemansia erecta</name>
    <dbReference type="NCBI Taxonomy" id="147472"/>
    <lineage>
        <taxon>Eukaryota</taxon>
        <taxon>Fungi</taxon>
        <taxon>Fungi incertae sedis</taxon>
        <taxon>Zoopagomycota</taxon>
        <taxon>Kickxellomycotina</taxon>
        <taxon>Kickxellomycetes</taxon>
        <taxon>Kickxellales</taxon>
        <taxon>Kickxellaceae</taxon>
        <taxon>Coemansia</taxon>
    </lineage>
</organism>
<evidence type="ECO:0000256" key="1">
    <source>
        <dbReference type="ARBA" id="ARBA00006895"/>
    </source>
</evidence>
<name>A0A9W7Y6G7_9FUNG</name>
<dbReference type="GO" id="GO:0005681">
    <property type="term" value="C:spliceosomal complex"/>
    <property type="evidence" value="ECO:0007669"/>
    <property type="project" value="TreeGrafter"/>
</dbReference>
<evidence type="ECO:0000259" key="5">
    <source>
        <dbReference type="Pfam" id="PF10312"/>
    </source>
</evidence>
<protein>
    <recommendedName>
        <fullName evidence="2">Splicing factor Cactin</fullName>
    </recommendedName>
</protein>
<evidence type="ECO:0000256" key="2">
    <source>
        <dbReference type="ARBA" id="ARBA00034534"/>
    </source>
</evidence>
<dbReference type="Pfam" id="PF09732">
    <property type="entry name" value="CactinC_cactus"/>
    <property type="match status" value="1"/>
</dbReference>
<feature type="compositionally biased region" description="Low complexity" evidence="3">
    <location>
        <begin position="350"/>
        <end position="361"/>
    </location>
</feature>
<evidence type="ECO:0000256" key="3">
    <source>
        <dbReference type="SAM" id="MobiDB-lite"/>
    </source>
</evidence>
<gene>
    <name evidence="6" type="ORF">LPJ53_000352</name>
</gene>
<proteinExistence type="inferred from homology"/>
<evidence type="ECO:0000313" key="6">
    <source>
        <dbReference type="EMBL" id="KAJ1725422.1"/>
    </source>
</evidence>
<feature type="domain" description="Splicing factor cactin central" evidence="5">
    <location>
        <begin position="144"/>
        <end position="334"/>
    </location>
</feature>
<comment type="similarity">
    <text evidence="1">Belongs to the CACTIN family.</text>
</comment>
<dbReference type="OrthoDB" id="265955at2759"/>